<gene>
    <name evidence="3" type="ORF">SDC9_11593</name>
</gene>
<name>A0A644TG33_9ZZZZ</name>
<evidence type="ECO:0000313" key="3">
    <source>
        <dbReference type="EMBL" id="MPL65928.1"/>
    </source>
</evidence>
<dbReference type="InterPro" id="IPR029058">
    <property type="entry name" value="AB_hydrolase_fold"/>
</dbReference>
<dbReference type="EMBL" id="VSSQ01000030">
    <property type="protein sequence ID" value="MPL65928.1"/>
    <property type="molecule type" value="Genomic_DNA"/>
</dbReference>
<evidence type="ECO:0000256" key="1">
    <source>
        <dbReference type="SAM" id="MobiDB-lite"/>
    </source>
</evidence>
<proteinExistence type="predicted"/>
<dbReference type="PANTHER" id="PTHR43265">
    <property type="entry name" value="ESTERASE ESTD"/>
    <property type="match status" value="1"/>
</dbReference>
<organism evidence="3">
    <name type="scientific">bioreactor metagenome</name>
    <dbReference type="NCBI Taxonomy" id="1076179"/>
    <lineage>
        <taxon>unclassified sequences</taxon>
        <taxon>metagenomes</taxon>
        <taxon>ecological metagenomes</taxon>
    </lineage>
</organism>
<feature type="region of interest" description="Disordered" evidence="1">
    <location>
        <begin position="54"/>
        <end position="76"/>
    </location>
</feature>
<protein>
    <recommendedName>
        <fullName evidence="2">AB hydrolase-1 domain-containing protein</fullName>
    </recommendedName>
</protein>
<dbReference type="InterPro" id="IPR000073">
    <property type="entry name" value="AB_hydrolase_1"/>
</dbReference>
<dbReference type="GO" id="GO:0052689">
    <property type="term" value="F:carboxylic ester hydrolase activity"/>
    <property type="evidence" value="ECO:0007669"/>
    <property type="project" value="TreeGrafter"/>
</dbReference>
<accession>A0A644TG33</accession>
<dbReference type="AlphaFoldDB" id="A0A644TG33"/>
<reference evidence="3" key="1">
    <citation type="submission" date="2019-08" db="EMBL/GenBank/DDBJ databases">
        <authorList>
            <person name="Kucharzyk K."/>
            <person name="Murdoch R.W."/>
            <person name="Higgins S."/>
            <person name="Loffler F."/>
        </authorList>
    </citation>
    <scope>NUCLEOTIDE SEQUENCE</scope>
</reference>
<sequence length="478" mass="50958">MKSLPPVLLVLLLFLLAPPLTTAQASSEGENAGKATTGIRSGVWTGTLAIRKETKGPAAPRGGTKSASPGSPAEEGSSLQASISLRLLDRGLGALLDIPGQSMFGYPLDEVSWTGSRLSFSFGALGPGEDLLFEGIYASSLDAVVGTARSKSWKGSFRLSPTEAELYPGERKINVKVRDGHLPGTLLIPESGSAASSLVIFVSGSGTSDRDGNNFNVPGRSDSLALLARALASRSIASFRYDKRGSGEAYTKASPGLSVSLDEHIDDATRIVAGFIESGDYSRIIVVGMNEGAWIGAAALNRLAEEEFFVDGLVAIAVSGERPLDLLRSSLEGLSQSLQDEARTITEAILSNRSFPSPSPQLADFFASQRIPWLKSWLGFDPAKELSRVKTALLLIYGEKDMQVSPAAFEKLLDARPQAAARIVPSMNYVLKQVETETENFDSFTNPAYPVPEALVELLAAFVRARPAPQSSFSYIRK</sequence>
<feature type="domain" description="AB hydrolase-1" evidence="2">
    <location>
        <begin position="199"/>
        <end position="425"/>
    </location>
</feature>
<dbReference type="Gene3D" id="3.40.50.1820">
    <property type="entry name" value="alpha/beta hydrolase"/>
    <property type="match status" value="1"/>
</dbReference>
<comment type="caution">
    <text evidence="3">The sequence shown here is derived from an EMBL/GenBank/DDBJ whole genome shotgun (WGS) entry which is preliminary data.</text>
</comment>
<dbReference type="PANTHER" id="PTHR43265:SF1">
    <property type="entry name" value="ESTERASE ESTD"/>
    <property type="match status" value="1"/>
</dbReference>
<evidence type="ECO:0000259" key="2">
    <source>
        <dbReference type="Pfam" id="PF12697"/>
    </source>
</evidence>
<dbReference type="Pfam" id="PF12697">
    <property type="entry name" value="Abhydrolase_6"/>
    <property type="match status" value="1"/>
</dbReference>
<dbReference type="InterPro" id="IPR053145">
    <property type="entry name" value="AB_hydrolase_Est10"/>
</dbReference>
<dbReference type="SUPFAM" id="SSF53474">
    <property type="entry name" value="alpha/beta-Hydrolases"/>
    <property type="match status" value="1"/>
</dbReference>